<organism evidence="2 4">
    <name type="scientific">Xiamenia xianingshaonis</name>
    <dbReference type="NCBI Taxonomy" id="2682776"/>
    <lineage>
        <taxon>Bacteria</taxon>
        <taxon>Bacillati</taxon>
        <taxon>Actinomycetota</taxon>
        <taxon>Coriobacteriia</taxon>
        <taxon>Eggerthellales</taxon>
        <taxon>Eggerthellaceae</taxon>
        <taxon>Xiamenia</taxon>
    </lineage>
</organism>
<dbReference type="SUPFAM" id="SSF143880">
    <property type="entry name" value="NE0471 N-terminal domain-like"/>
    <property type="match status" value="1"/>
</dbReference>
<dbReference type="AlphaFoldDB" id="A0A9E6MRJ4"/>
<dbReference type="Proteomes" id="UP000671910">
    <property type="component" value="Chromosome"/>
</dbReference>
<dbReference type="Gene3D" id="3.30.2020.10">
    <property type="entry name" value="NE0471-like N-terminal domain"/>
    <property type="match status" value="1"/>
</dbReference>
<keyword evidence="3" id="KW-1185">Reference proteome</keyword>
<name>A0A9E6MRJ4_9ACTN</name>
<dbReference type="RefSeq" id="WP_166338044.1">
    <property type="nucleotide sequence ID" value="NZ_CP072829.1"/>
</dbReference>
<dbReference type="KEGG" id="ebz:J7S26_01505"/>
<dbReference type="EMBL" id="WPCR01000001">
    <property type="protein sequence ID" value="NHM13282.1"/>
    <property type="molecule type" value="Genomic_DNA"/>
</dbReference>
<accession>A0A9E6MRJ4</accession>
<evidence type="ECO:0000313" key="2">
    <source>
        <dbReference type="EMBL" id="QTU84634.1"/>
    </source>
</evidence>
<dbReference type="Proteomes" id="UP000636394">
    <property type="component" value="Unassembled WGS sequence"/>
</dbReference>
<dbReference type="InterPro" id="IPR036782">
    <property type="entry name" value="NE0471-like_N"/>
</dbReference>
<protein>
    <submittedName>
        <fullName evidence="2">DUF2442 domain-containing protein</fullName>
    </submittedName>
</protein>
<reference evidence="1 3" key="1">
    <citation type="submission" date="2019-11" db="EMBL/GenBank/DDBJ databases">
        <title>Eggerthellaceae novel genus isolated from the rectal contents of marmort.</title>
        <authorList>
            <person name="Zhang G."/>
        </authorList>
    </citation>
    <scope>NUCLEOTIDE SEQUENCE [LARGE SCALE GENOMIC DNA]</scope>
    <source>
        <strain evidence="1">Zg-886</strain>
        <strain evidence="3">zg-886</strain>
    </source>
</reference>
<sequence length="101" mass="10894">MESQYFPTVAQAVAGPDKTVYAYFSDGRITCVDMAPSIEAGGVFSRLEDEGFFAGALTVLNDTVAWDVSGRFDPTTCIDIDPFTAYESPIVADPLEALSRD</sequence>
<proteinExistence type="predicted"/>
<evidence type="ECO:0000313" key="4">
    <source>
        <dbReference type="Proteomes" id="UP000671910"/>
    </source>
</evidence>
<gene>
    <name evidence="1" type="ORF">GMI68_00595</name>
    <name evidence="2" type="ORF">J7S26_01505</name>
</gene>
<dbReference type="EMBL" id="CP072829">
    <property type="protein sequence ID" value="QTU84634.1"/>
    <property type="molecule type" value="Genomic_DNA"/>
</dbReference>
<evidence type="ECO:0000313" key="3">
    <source>
        <dbReference type="Proteomes" id="UP000636394"/>
    </source>
</evidence>
<reference evidence="2" key="2">
    <citation type="submission" date="2021-04" db="EMBL/GenBank/DDBJ databases">
        <title>Novel species in family Eggerthellaceae.</title>
        <authorList>
            <person name="Zhang G."/>
        </authorList>
    </citation>
    <scope>NUCLEOTIDE SEQUENCE</scope>
    <source>
        <strain evidence="2">Zg-886</strain>
    </source>
</reference>
<evidence type="ECO:0000313" key="1">
    <source>
        <dbReference type="EMBL" id="NHM13282.1"/>
    </source>
</evidence>